<dbReference type="GO" id="GO:0071500">
    <property type="term" value="P:cellular response to nitrosative stress"/>
    <property type="evidence" value="ECO:0007669"/>
    <property type="project" value="TreeGrafter"/>
</dbReference>
<dbReference type="PANTHER" id="PTHR43396:SF3">
    <property type="entry name" value="FLAVOHEMOPROTEIN"/>
    <property type="match status" value="1"/>
</dbReference>
<evidence type="ECO:0000256" key="2">
    <source>
        <dbReference type="ARBA" id="ARBA00022621"/>
    </source>
</evidence>
<dbReference type="GO" id="GO:0046872">
    <property type="term" value="F:metal ion binding"/>
    <property type="evidence" value="ECO:0007669"/>
    <property type="project" value="UniProtKB-KW"/>
</dbReference>
<dbReference type="GO" id="GO:0005344">
    <property type="term" value="F:oxygen carrier activity"/>
    <property type="evidence" value="ECO:0007669"/>
    <property type="project" value="UniProtKB-KW"/>
</dbReference>
<proteinExistence type="predicted"/>
<name>A0A6M0T215_CLOBO</name>
<evidence type="ECO:0000259" key="5">
    <source>
        <dbReference type="PROSITE" id="PS51384"/>
    </source>
</evidence>
<keyword evidence="4" id="KW-0408">Iron</keyword>
<feature type="domain" description="FAD-binding FR-type" evidence="5">
    <location>
        <begin position="13"/>
        <end position="118"/>
    </location>
</feature>
<dbReference type="SUPFAM" id="SSF52343">
    <property type="entry name" value="Ferredoxin reductase-like, C-terminal NADP-linked domain"/>
    <property type="match status" value="1"/>
</dbReference>
<sequence>MIHNKLNLRNTWRGFKDCIVFNKVKESERVTSLYLKLLDGSELPDFIAGQFIAIRIRNKDNTYTKPREYTLSINSNKEFYRISVKREENGSLSKKLYDEIKIGDVIQITVPIGKFILKNNEKPLVLIGGGIGITPMIAMAHQAINTSKKIHFVYSIPNSKNHSFKEEIEKLCKSNNFKSNIFYTRPYETDDLIKSFYTKGRISKEWMIDNLPKDGDFYFCGPVLFMKDIYHNLVSMGIEKEYINFEMFKSGEDITKK</sequence>
<keyword evidence="2" id="KW-0813">Transport</keyword>
<keyword evidence="3" id="KW-0479">Metal-binding</keyword>
<dbReference type="PROSITE" id="PS51384">
    <property type="entry name" value="FAD_FR"/>
    <property type="match status" value="1"/>
</dbReference>
<dbReference type="PRINTS" id="PR00409">
    <property type="entry name" value="PHDIOXRDTASE"/>
</dbReference>
<reference evidence="6 7" key="1">
    <citation type="submission" date="2019-02" db="EMBL/GenBank/DDBJ databases">
        <title>Genome sequencing of Clostridium botulinum clinical isolates.</title>
        <authorList>
            <person name="Brunt J."/>
            <person name="Van Vliet A.H.M."/>
            <person name="Stringer S.C."/>
            <person name="Grant K.A."/>
            <person name="Carter A.C."/>
            <person name="Peck M.W."/>
        </authorList>
    </citation>
    <scope>NUCLEOTIDE SEQUENCE [LARGE SCALE GENOMIC DNA]</scope>
    <source>
        <strain evidence="6 7">R1125/03</strain>
    </source>
</reference>
<evidence type="ECO:0000313" key="7">
    <source>
        <dbReference type="Proteomes" id="UP000473089"/>
    </source>
</evidence>
<dbReference type="Pfam" id="PF00970">
    <property type="entry name" value="FAD_binding_6"/>
    <property type="match status" value="1"/>
</dbReference>
<evidence type="ECO:0000256" key="4">
    <source>
        <dbReference type="ARBA" id="ARBA00023004"/>
    </source>
</evidence>
<evidence type="ECO:0000256" key="3">
    <source>
        <dbReference type="ARBA" id="ARBA00022723"/>
    </source>
</evidence>
<dbReference type="InterPro" id="IPR001433">
    <property type="entry name" value="OxRdtase_FAD/NAD-bd"/>
</dbReference>
<dbReference type="InterPro" id="IPR017938">
    <property type="entry name" value="Riboflavin_synthase-like_b-brl"/>
</dbReference>
<keyword evidence="1" id="KW-0349">Heme</keyword>
<dbReference type="Proteomes" id="UP000473089">
    <property type="component" value="Unassembled WGS sequence"/>
</dbReference>
<dbReference type="AlphaFoldDB" id="A0A6M0T215"/>
<organism evidence="6 7">
    <name type="scientific">Clostridium botulinum</name>
    <dbReference type="NCBI Taxonomy" id="1491"/>
    <lineage>
        <taxon>Bacteria</taxon>
        <taxon>Bacillati</taxon>
        <taxon>Bacillota</taxon>
        <taxon>Clostridia</taxon>
        <taxon>Eubacteriales</taxon>
        <taxon>Clostridiaceae</taxon>
        <taxon>Clostridium</taxon>
    </lineage>
</organism>
<keyword evidence="2" id="KW-0561">Oxygen transport</keyword>
<dbReference type="SUPFAM" id="SSF63380">
    <property type="entry name" value="Riboflavin synthase domain-like"/>
    <property type="match status" value="1"/>
</dbReference>
<dbReference type="PANTHER" id="PTHR43396">
    <property type="entry name" value="FLAVOHEMOPROTEIN"/>
    <property type="match status" value="1"/>
</dbReference>
<dbReference type="GO" id="GO:0071949">
    <property type="term" value="F:FAD binding"/>
    <property type="evidence" value="ECO:0007669"/>
    <property type="project" value="TreeGrafter"/>
</dbReference>
<dbReference type="Gene3D" id="3.40.50.80">
    <property type="entry name" value="Nucleotide-binding domain of ferredoxin-NADP reductase (FNR) module"/>
    <property type="match status" value="1"/>
</dbReference>
<dbReference type="EMBL" id="SGJP01000012">
    <property type="protein sequence ID" value="NFA60201.1"/>
    <property type="molecule type" value="Genomic_DNA"/>
</dbReference>
<dbReference type="Gene3D" id="2.40.30.10">
    <property type="entry name" value="Translation factors"/>
    <property type="match status" value="1"/>
</dbReference>
<evidence type="ECO:0000256" key="1">
    <source>
        <dbReference type="ARBA" id="ARBA00022617"/>
    </source>
</evidence>
<accession>A0A6M0T215</accession>
<protein>
    <submittedName>
        <fullName evidence="6">Oxidoreductase</fullName>
    </submittedName>
</protein>
<dbReference type="InterPro" id="IPR017927">
    <property type="entry name" value="FAD-bd_FR_type"/>
</dbReference>
<dbReference type="GO" id="GO:0046210">
    <property type="term" value="P:nitric oxide catabolic process"/>
    <property type="evidence" value="ECO:0007669"/>
    <property type="project" value="TreeGrafter"/>
</dbReference>
<dbReference type="Pfam" id="PF00175">
    <property type="entry name" value="NAD_binding_1"/>
    <property type="match status" value="1"/>
</dbReference>
<dbReference type="InterPro" id="IPR008333">
    <property type="entry name" value="Cbr1-like_FAD-bd_dom"/>
</dbReference>
<dbReference type="CDD" id="cd06184">
    <property type="entry name" value="flavohem_like_fad_nad_binding"/>
    <property type="match status" value="1"/>
</dbReference>
<dbReference type="GO" id="GO:0008941">
    <property type="term" value="F:nitric oxide dioxygenase NAD(P)H activity"/>
    <property type="evidence" value="ECO:0007669"/>
    <property type="project" value="TreeGrafter"/>
</dbReference>
<comment type="caution">
    <text evidence="6">The sequence shown here is derived from an EMBL/GenBank/DDBJ whole genome shotgun (WGS) entry which is preliminary data.</text>
</comment>
<dbReference type="InterPro" id="IPR039261">
    <property type="entry name" value="FNR_nucleotide-bd"/>
</dbReference>
<evidence type="ECO:0000313" key="6">
    <source>
        <dbReference type="EMBL" id="NFA60201.1"/>
    </source>
</evidence>
<gene>
    <name evidence="6" type="ORF">EXM42_07295</name>
</gene>